<dbReference type="Proteomes" id="UP000055702">
    <property type="component" value="Unassembled WGS sequence"/>
</dbReference>
<proteinExistence type="predicted"/>
<sequence>MLDGEFDIYRLRNPCVSEYFIDKPGIGKGVTNVDTCGIAREHMYFFEPGKVIYQGEAIFNCH</sequence>
<reference evidence="1 2" key="1">
    <citation type="submission" date="2016-01" db="EMBL/GenBank/DDBJ databases">
        <title>Draft genome of the antarctic isolate Shewanella frigidimarina Ag06-30.</title>
        <authorList>
            <person name="Parmeciano Di Noto G."/>
            <person name="Vazquez S."/>
            <person name="Mac Cormack W."/>
            <person name="Iriarte A."/>
            <person name="Quiroga C."/>
        </authorList>
    </citation>
    <scope>NUCLEOTIDE SEQUENCE [LARGE SCALE GENOMIC DNA]</scope>
    <source>
        <strain evidence="1 2">Ag06-30</strain>
    </source>
</reference>
<protein>
    <submittedName>
        <fullName evidence="1">Uncharacterized protein</fullName>
    </submittedName>
</protein>
<dbReference type="AlphaFoldDB" id="A0A106BZ55"/>
<organism evidence="1">
    <name type="scientific">Shewanella frigidimarina</name>
    <dbReference type="NCBI Taxonomy" id="56812"/>
    <lineage>
        <taxon>Bacteria</taxon>
        <taxon>Pseudomonadati</taxon>
        <taxon>Pseudomonadota</taxon>
        <taxon>Gammaproteobacteria</taxon>
        <taxon>Alteromonadales</taxon>
        <taxon>Shewanellaceae</taxon>
        <taxon>Shewanella</taxon>
    </lineage>
</organism>
<accession>A0A106BZ55</accession>
<dbReference type="EMBL" id="LRDC01000027">
    <property type="protein sequence ID" value="KVX01273.1"/>
    <property type="molecule type" value="Genomic_DNA"/>
</dbReference>
<name>A0A106BZ55_SHEFR</name>
<evidence type="ECO:0000313" key="2">
    <source>
        <dbReference type="Proteomes" id="UP000055702"/>
    </source>
</evidence>
<evidence type="ECO:0000313" key="1">
    <source>
        <dbReference type="EMBL" id="KVX01273.1"/>
    </source>
</evidence>
<comment type="caution">
    <text evidence="1">The sequence shown here is derived from an EMBL/GenBank/DDBJ whole genome shotgun (WGS) entry which is preliminary data.</text>
</comment>
<gene>
    <name evidence="1" type="ORF">AWJ07_18385</name>
</gene>